<evidence type="ECO:0000256" key="2">
    <source>
        <dbReference type="SAM" id="SignalP"/>
    </source>
</evidence>
<evidence type="ECO:0000313" key="3">
    <source>
        <dbReference type="EMBL" id="KAA9134502.1"/>
    </source>
</evidence>
<evidence type="ECO:0008006" key="5">
    <source>
        <dbReference type="Google" id="ProtNLM"/>
    </source>
</evidence>
<dbReference type="RefSeq" id="WP_150892799.1">
    <property type="nucleotide sequence ID" value="NZ_VYUY01000007.1"/>
</dbReference>
<proteinExistence type="predicted"/>
<sequence length="391" mass="41748">MAHPRRWTAVLCALVGATAVIAGCSSPASVPEPSITPPPPQPVVANDLTDEEISTIVSEQCGPVFAARGGDPVAEVRALDQFRADALVFLASSAQCDDIPTVLDGESGDPAVPFVSPVQVLDPPCPGDTLVSFWAHYDDDLIFGNPELDRALQAGDCVRTFFFTYSDAGEGESTYASEREAGIRAAYDVMRGSSGPWTDRTIQLASGAVLTMSRPVDDDRITLFFLRLPDGGLAGATFEYTGEQTLTKLNSGELLSLRTLDTGRSVSRATLEKTVRELIEGYDAATVLTHQPTPSDSGTPDHPDHRAVGEIVSAAVGQDLADRVRYALGYPSDAQPVNVGEAELARKLAAFSAYASHDPVLKCSDPTSCLRRVHFGDWLQRQYLTPAVPTP</sequence>
<name>A0A5N0THM9_9MICO</name>
<accession>A0A5N0THM9</accession>
<keyword evidence="4" id="KW-1185">Reference proteome</keyword>
<gene>
    <name evidence="3" type="ORF">F6B40_07000</name>
</gene>
<organism evidence="3 4">
    <name type="scientific">Microbacterium caowuchunii</name>
    <dbReference type="NCBI Taxonomy" id="2614638"/>
    <lineage>
        <taxon>Bacteria</taxon>
        <taxon>Bacillati</taxon>
        <taxon>Actinomycetota</taxon>
        <taxon>Actinomycetes</taxon>
        <taxon>Micrococcales</taxon>
        <taxon>Microbacteriaceae</taxon>
        <taxon>Microbacterium</taxon>
    </lineage>
</organism>
<feature type="signal peptide" evidence="2">
    <location>
        <begin position="1"/>
        <end position="22"/>
    </location>
</feature>
<reference evidence="4" key="1">
    <citation type="submission" date="2019-09" db="EMBL/GenBank/DDBJ databases">
        <title>Mumia zhuanghuii sp. nov. isolated from the intestinal contents of plateau pika (Ochotona curzoniae) in the Qinghai-Tibet plateau of China.</title>
        <authorList>
            <person name="Tian Z."/>
        </authorList>
    </citation>
    <scope>NUCLEOTIDE SEQUENCE [LARGE SCALE GENOMIC DNA]</scope>
    <source>
        <strain evidence="4">L-033</strain>
    </source>
</reference>
<dbReference type="InterPro" id="IPR003737">
    <property type="entry name" value="GlcNAc_PI_deacetylase-related"/>
</dbReference>
<keyword evidence="1" id="KW-0862">Zinc</keyword>
<comment type="caution">
    <text evidence="3">The sequence shown here is derived from an EMBL/GenBank/DDBJ whole genome shotgun (WGS) entry which is preliminary data.</text>
</comment>
<dbReference type="GO" id="GO:0016137">
    <property type="term" value="P:glycoside metabolic process"/>
    <property type="evidence" value="ECO:0007669"/>
    <property type="project" value="UniProtKB-ARBA"/>
</dbReference>
<dbReference type="AlphaFoldDB" id="A0A5N0THM9"/>
<dbReference type="Proteomes" id="UP000326838">
    <property type="component" value="Unassembled WGS sequence"/>
</dbReference>
<feature type="chain" id="PRO_5038665356" description="GlcNAc-PI de-N-acetylase" evidence="2">
    <location>
        <begin position="23"/>
        <end position="391"/>
    </location>
</feature>
<dbReference type="Pfam" id="PF02585">
    <property type="entry name" value="PIG-L"/>
    <property type="match status" value="1"/>
</dbReference>
<dbReference type="EMBL" id="VYUY01000007">
    <property type="protein sequence ID" value="KAA9134502.1"/>
    <property type="molecule type" value="Genomic_DNA"/>
</dbReference>
<dbReference type="InterPro" id="IPR024078">
    <property type="entry name" value="LmbE-like_dom_sf"/>
</dbReference>
<protein>
    <recommendedName>
        <fullName evidence="5">GlcNAc-PI de-N-acetylase</fullName>
    </recommendedName>
</protein>
<dbReference type="PROSITE" id="PS51257">
    <property type="entry name" value="PROKAR_LIPOPROTEIN"/>
    <property type="match status" value="1"/>
</dbReference>
<evidence type="ECO:0000256" key="1">
    <source>
        <dbReference type="ARBA" id="ARBA00022833"/>
    </source>
</evidence>
<dbReference type="Gene3D" id="3.40.50.10320">
    <property type="entry name" value="LmbE-like"/>
    <property type="match status" value="1"/>
</dbReference>
<keyword evidence="2" id="KW-0732">Signal</keyword>
<dbReference type="SUPFAM" id="SSF102588">
    <property type="entry name" value="LmbE-like"/>
    <property type="match status" value="1"/>
</dbReference>
<evidence type="ECO:0000313" key="4">
    <source>
        <dbReference type="Proteomes" id="UP000326838"/>
    </source>
</evidence>